<dbReference type="EMBL" id="JNVN01001135">
    <property type="protein sequence ID" value="KHJ33945.1"/>
    <property type="molecule type" value="Genomic_DNA"/>
</dbReference>
<evidence type="ECO:0000256" key="1">
    <source>
        <dbReference type="ARBA" id="ARBA00003035"/>
    </source>
</evidence>
<comment type="function">
    <text evidence="1">Required for efficient biogenesis of the 60S ribosomal subunit.</text>
</comment>
<evidence type="ECO:0000313" key="11">
    <source>
        <dbReference type="Proteomes" id="UP000030854"/>
    </source>
</evidence>
<dbReference type="OMA" id="QGESMFS"/>
<keyword evidence="6" id="KW-0539">Nucleus</keyword>
<evidence type="ECO:0000256" key="5">
    <source>
        <dbReference type="ARBA" id="ARBA00022517"/>
    </source>
</evidence>
<keyword evidence="11" id="KW-1185">Reference proteome</keyword>
<evidence type="ECO:0000313" key="10">
    <source>
        <dbReference type="EMBL" id="KHJ33945.1"/>
    </source>
</evidence>
<dbReference type="Pfam" id="PF14615">
    <property type="entry name" value="Rsa3"/>
    <property type="match status" value="1"/>
</dbReference>
<evidence type="ECO:0000256" key="8">
    <source>
        <dbReference type="SAM" id="MobiDB-lite"/>
    </source>
</evidence>
<dbReference type="PANTHER" id="PTHR28127">
    <property type="entry name" value="RIBOSOME ASSEMBLY PROTEIN 3"/>
    <property type="match status" value="1"/>
</dbReference>
<dbReference type="GO" id="GO:0000027">
    <property type="term" value="P:ribosomal large subunit assembly"/>
    <property type="evidence" value="ECO:0007669"/>
    <property type="project" value="TreeGrafter"/>
</dbReference>
<dbReference type="GO" id="GO:0005730">
    <property type="term" value="C:nucleolus"/>
    <property type="evidence" value="ECO:0007669"/>
    <property type="project" value="UniProtKB-SubCell"/>
</dbReference>
<proteinExistence type="inferred from homology"/>
<feature type="domain" description="Ribosome-assembly protein 3 C-terminal" evidence="9">
    <location>
        <begin position="81"/>
        <end position="126"/>
    </location>
</feature>
<organism evidence="10 11">
    <name type="scientific">Uncinula necator</name>
    <name type="common">Grape powdery mildew</name>
    <dbReference type="NCBI Taxonomy" id="52586"/>
    <lineage>
        <taxon>Eukaryota</taxon>
        <taxon>Fungi</taxon>
        <taxon>Dikarya</taxon>
        <taxon>Ascomycota</taxon>
        <taxon>Pezizomycotina</taxon>
        <taxon>Leotiomycetes</taxon>
        <taxon>Erysiphales</taxon>
        <taxon>Erysiphaceae</taxon>
        <taxon>Erysiphe</taxon>
    </lineage>
</organism>
<comment type="similarity">
    <text evidence="3">Belongs to the RSA3 family.</text>
</comment>
<keyword evidence="7" id="KW-0687">Ribonucleoprotein</keyword>
<evidence type="ECO:0000256" key="6">
    <source>
        <dbReference type="ARBA" id="ARBA00023242"/>
    </source>
</evidence>
<dbReference type="GO" id="GO:0030687">
    <property type="term" value="C:preribosome, large subunit precursor"/>
    <property type="evidence" value="ECO:0007669"/>
    <property type="project" value="TreeGrafter"/>
</dbReference>
<keyword evidence="5" id="KW-0690">Ribosome biogenesis</keyword>
<sequence>MDQKQIKRAKTTARHRKRKPRTQVSSESSDNDSEPIKNSQGEERKKNKENMRSDFEPLNLCVNNEEKTSQLMTDNEISAAFDEFYLKKVTNEFSDDLDQLRNANDFSEDSVAILISALQQGTSLFSMEEKRRIISADEEVKGDEE</sequence>
<dbReference type="Proteomes" id="UP000030854">
    <property type="component" value="Unassembled WGS sequence"/>
</dbReference>
<feature type="compositionally biased region" description="Basic residues" evidence="8">
    <location>
        <begin position="1"/>
        <end position="21"/>
    </location>
</feature>
<feature type="region of interest" description="Disordered" evidence="8">
    <location>
        <begin position="1"/>
        <end position="61"/>
    </location>
</feature>
<evidence type="ECO:0000256" key="3">
    <source>
        <dbReference type="ARBA" id="ARBA00006256"/>
    </source>
</evidence>
<evidence type="ECO:0000256" key="2">
    <source>
        <dbReference type="ARBA" id="ARBA00004604"/>
    </source>
</evidence>
<evidence type="ECO:0000259" key="9">
    <source>
        <dbReference type="Pfam" id="PF14615"/>
    </source>
</evidence>
<dbReference type="PANTHER" id="PTHR28127:SF1">
    <property type="entry name" value="RIBOSOME ASSEMBLY PROTEIN 3"/>
    <property type="match status" value="1"/>
</dbReference>
<dbReference type="STRING" id="52586.A0A0B1P9B4"/>
<name>A0A0B1P9B4_UNCNE</name>
<feature type="compositionally biased region" description="Basic and acidic residues" evidence="8">
    <location>
        <begin position="40"/>
        <end position="55"/>
    </location>
</feature>
<comment type="subcellular location">
    <subcellularLocation>
        <location evidence="2">Nucleus</location>
        <location evidence="2">Nucleolus</location>
    </subcellularLocation>
</comment>
<gene>
    <name evidence="10" type="ORF">EV44_g1054</name>
</gene>
<dbReference type="InterPro" id="IPR051898">
    <property type="entry name" value="Ribosome_Assembly_3"/>
</dbReference>
<reference evidence="10 11" key="1">
    <citation type="journal article" date="2014" name="BMC Genomics">
        <title>Adaptive genomic structural variation in the grape powdery mildew pathogen, Erysiphe necator.</title>
        <authorList>
            <person name="Jones L."/>
            <person name="Riaz S."/>
            <person name="Morales-Cruz A."/>
            <person name="Amrine K.C."/>
            <person name="McGuire B."/>
            <person name="Gubler W.D."/>
            <person name="Walker M.A."/>
            <person name="Cantu D."/>
        </authorList>
    </citation>
    <scope>NUCLEOTIDE SEQUENCE [LARGE SCALE GENOMIC DNA]</scope>
    <source>
        <strain evidence="11">c</strain>
    </source>
</reference>
<evidence type="ECO:0000256" key="7">
    <source>
        <dbReference type="ARBA" id="ARBA00023274"/>
    </source>
</evidence>
<dbReference type="InterPro" id="IPR028217">
    <property type="entry name" value="Rsa3_C"/>
</dbReference>
<dbReference type="AlphaFoldDB" id="A0A0B1P9B4"/>
<protein>
    <recommendedName>
        <fullName evidence="4">Ribosome assembly protein 3</fullName>
    </recommendedName>
</protein>
<dbReference type="OrthoDB" id="69550at2759"/>
<dbReference type="HOGENOM" id="CLU_124032_0_0_1"/>
<comment type="caution">
    <text evidence="10">The sequence shown here is derived from an EMBL/GenBank/DDBJ whole genome shotgun (WGS) entry which is preliminary data.</text>
</comment>
<evidence type="ECO:0000256" key="4">
    <source>
        <dbReference type="ARBA" id="ARBA00015339"/>
    </source>
</evidence>
<accession>A0A0B1P9B4</accession>